<dbReference type="AlphaFoldDB" id="A0AAP0ICJ4"/>
<dbReference type="Proteomes" id="UP001419268">
    <property type="component" value="Unassembled WGS sequence"/>
</dbReference>
<name>A0AAP0ICJ4_9MAGN</name>
<feature type="region of interest" description="Disordered" evidence="1">
    <location>
        <begin position="1"/>
        <end position="60"/>
    </location>
</feature>
<proteinExistence type="predicted"/>
<evidence type="ECO:0000313" key="2">
    <source>
        <dbReference type="EMBL" id="KAK9112608.1"/>
    </source>
</evidence>
<evidence type="ECO:0000256" key="1">
    <source>
        <dbReference type="SAM" id="MobiDB-lite"/>
    </source>
</evidence>
<protein>
    <submittedName>
        <fullName evidence="2">Uncharacterized protein</fullName>
    </submittedName>
</protein>
<keyword evidence="3" id="KW-1185">Reference proteome</keyword>
<accession>A0AAP0ICJ4</accession>
<feature type="compositionally biased region" description="Polar residues" evidence="1">
    <location>
        <begin position="1"/>
        <end position="12"/>
    </location>
</feature>
<sequence length="142" mass="15689">MSLAQQTPPTTNHDVKKKQTSGCSTNSSTRRGGDATNSGASSSGGSGGRGRRRPRATWPELIIDSDNSSSYISFRDLMLSNNFALIDQEFPAWPRTTKPMALPPRDPGDMGHSRPCYGRCLDALKFMFRCFFRGNLHDDDED</sequence>
<gene>
    <name evidence="2" type="ORF">Scep_020127</name>
</gene>
<evidence type="ECO:0000313" key="3">
    <source>
        <dbReference type="Proteomes" id="UP001419268"/>
    </source>
</evidence>
<feature type="compositionally biased region" description="Polar residues" evidence="1">
    <location>
        <begin position="20"/>
        <end position="30"/>
    </location>
</feature>
<dbReference type="EMBL" id="JBBNAG010000008">
    <property type="protein sequence ID" value="KAK9112608.1"/>
    <property type="molecule type" value="Genomic_DNA"/>
</dbReference>
<reference evidence="2 3" key="1">
    <citation type="submission" date="2024-01" db="EMBL/GenBank/DDBJ databases">
        <title>Genome assemblies of Stephania.</title>
        <authorList>
            <person name="Yang L."/>
        </authorList>
    </citation>
    <scope>NUCLEOTIDE SEQUENCE [LARGE SCALE GENOMIC DNA]</scope>
    <source>
        <strain evidence="2">JXDWG</strain>
        <tissue evidence="2">Leaf</tissue>
    </source>
</reference>
<organism evidence="2 3">
    <name type="scientific">Stephania cephalantha</name>
    <dbReference type="NCBI Taxonomy" id="152367"/>
    <lineage>
        <taxon>Eukaryota</taxon>
        <taxon>Viridiplantae</taxon>
        <taxon>Streptophyta</taxon>
        <taxon>Embryophyta</taxon>
        <taxon>Tracheophyta</taxon>
        <taxon>Spermatophyta</taxon>
        <taxon>Magnoliopsida</taxon>
        <taxon>Ranunculales</taxon>
        <taxon>Menispermaceae</taxon>
        <taxon>Menispermoideae</taxon>
        <taxon>Cissampelideae</taxon>
        <taxon>Stephania</taxon>
    </lineage>
</organism>
<comment type="caution">
    <text evidence="2">The sequence shown here is derived from an EMBL/GenBank/DDBJ whole genome shotgun (WGS) entry which is preliminary data.</text>
</comment>